<feature type="domain" description="PIN" evidence="8">
    <location>
        <begin position="2"/>
        <end position="122"/>
    </location>
</feature>
<dbReference type="InterPro" id="IPR050556">
    <property type="entry name" value="Type_II_TA_system_RNase"/>
</dbReference>
<evidence type="ECO:0000313" key="10">
    <source>
        <dbReference type="Proteomes" id="UP001164020"/>
    </source>
</evidence>
<gene>
    <name evidence="9" type="ORF">OH818_09485</name>
</gene>
<keyword evidence="6" id="KW-0460">Magnesium</keyword>
<evidence type="ECO:0000256" key="7">
    <source>
        <dbReference type="ARBA" id="ARBA00038093"/>
    </source>
</evidence>
<reference evidence="9" key="1">
    <citation type="submission" date="2022-12" db="EMBL/GenBank/DDBJ databases">
        <title>Jiella pelagia sp. nov., isolated from phosphonate enriched culture of Northwest Pacific surface seawater.</title>
        <authorList>
            <person name="Shin D.Y."/>
            <person name="Hwang C.Y."/>
        </authorList>
    </citation>
    <scope>NUCLEOTIDE SEQUENCE</scope>
    <source>
        <strain evidence="9">HL-NP1</strain>
    </source>
</reference>
<accession>A0ABY7C611</accession>
<keyword evidence="4" id="KW-0479">Metal-binding</keyword>
<protein>
    <submittedName>
        <fullName evidence="9">Type II toxin-antitoxin system VapC family toxin</fullName>
    </submittedName>
</protein>
<keyword evidence="2" id="KW-1277">Toxin-antitoxin system</keyword>
<dbReference type="PANTHER" id="PTHR33653">
    <property type="entry name" value="RIBONUCLEASE VAPC2"/>
    <property type="match status" value="1"/>
</dbReference>
<sequence>MIILDTNVISESLKPAPSRLVVEWQDKQEVEDLYITAVSEAELRLGVRIMPVGRRRSSLSSAIDIIIENEFPGRVLPFDHAAARHFAEISAYRRAIGRPIRELDCQIVAIARACGAAVATRNVADFIECGVPIINPWQP</sequence>
<comment type="similarity">
    <text evidence="7">Belongs to the PINc/VapC protein family.</text>
</comment>
<keyword evidence="3" id="KW-0540">Nuclease</keyword>
<dbReference type="PANTHER" id="PTHR33653:SF1">
    <property type="entry name" value="RIBONUCLEASE VAPC2"/>
    <property type="match status" value="1"/>
</dbReference>
<evidence type="ECO:0000256" key="6">
    <source>
        <dbReference type="ARBA" id="ARBA00022842"/>
    </source>
</evidence>
<evidence type="ECO:0000256" key="3">
    <source>
        <dbReference type="ARBA" id="ARBA00022722"/>
    </source>
</evidence>
<evidence type="ECO:0000256" key="4">
    <source>
        <dbReference type="ARBA" id="ARBA00022723"/>
    </source>
</evidence>
<dbReference type="SUPFAM" id="SSF88723">
    <property type="entry name" value="PIN domain-like"/>
    <property type="match status" value="1"/>
</dbReference>
<organism evidence="9 10">
    <name type="scientific">Jiella pelagia</name>
    <dbReference type="NCBI Taxonomy" id="2986949"/>
    <lineage>
        <taxon>Bacteria</taxon>
        <taxon>Pseudomonadati</taxon>
        <taxon>Pseudomonadota</taxon>
        <taxon>Alphaproteobacteria</taxon>
        <taxon>Hyphomicrobiales</taxon>
        <taxon>Aurantimonadaceae</taxon>
        <taxon>Jiella</taxon>
    </lineage>
</organism>
<evidence type="ECO:0000256" key="1">
    <source>
        <dbReference type="ARBA" id="ARBA00001946"/>
    </source>
</evidence>
<dbReference type="Proteomes" id="UP001164020">
    <property type="component" value="Chromosome"/>
</dbReference>
<comment type="cofactor">
    <cofactor evidence="1">
        <name>Mg(2+)</name>
        <dbReference type="ChEBI" id="CHEBI:18420"/>
    </cofactor>
</comment>
<name>A0ABY7C611_9HYPH</name>
<evidence type="ECO:0000313" key="9">
    <source>
        <dbReference type="EMBL" id="WAP71138.1"/>
    </source>
</evidence>
<proteinExistence type="inferred from homology"/>
<dbReference type="InterPro" id="IPR002716">
    <property type="entry name" value="PIN_dom"/>
</dbReference>
<evidence type="ECO:0000256" key="2">
    <source>
        <dbReference type="ARBA" id="ARBA00022649"/>
    </source>
</evidence>
<dbReference type="Pfam" id="PF01850">
    <property type="entry name" value="PIN"/>
    <property type="match status" value="1"/>
</dbReference>
<dbReference type="InterPro" id="IPR029060">
    <property type="entry name" value="PIN-like_dom_sf"/>
</dbReference>
<dbReference type="EMBL" id="CP114029">
    <property type="protein sequence ID" value="WAP71138.1"/>
    <property type="molecule type" value="Genomic_DNA"/>
</dbReference>
<dbReference type="Gene3D" id="3.40.50.1010">
    <property type="entry name" value="5'-nuclease"/>
    <property type="match status" value="1"/>
</dbReference>
<evidence type="ECO:0000256" key="5">
    <source>
        <dbReference type="ARBA" id="ARBA00022801"/>
    </source>
</evidence>
<keyword evidence="5" id="KW-0378">Hydrolase</keyword>
<evidence type="ECO:0000259" key="8">
    <source>
        <dbReference type="Pfam" id="PF01850"/>
    </source>
</evidence>
<keyword evidence="10" id="KW-1185">Reference proteome</keyword>
<dbReference type="CDD" id="cd18731">
    <property type="entry name" value="PIN_NgFitB-like"/>
    <property type="match status" value="1"/>
</dbReference>